<evidence type="ECO:0000259" key="1">
    <source>
        <dbReference type="Pfam" id="PF20033"/>
    </source>
</evidence>
<organism evidence="2 3">
    <name type="scientific">Sphingomonas hengshuiensis</name>
    <dbReference type="NCBI Taxonomy" id="1609977"/>
    <lineage>
        <taxon>Bacteria</taxon>
        <taxon>Pseudomonadati</taxon>
        <taxon>Pseudomonadota</taxon>
        <taxon>Alphaproteobacteria</taxon>
        <taxon>Sphingomonadales</taxon>
        <taxon>Sphingomonadaceae</taxon>
        <taxon>Sphingomonas</taxon>
    </lineage>
</organism>
<dbReference type="InterPro" id="IPR045497">
    <property type="entry name" value="DUF6438"/>
</dbReference>
<accession>A0A7U4JA78</accession>
<dbReference type="RefSeq" id="WP_044333661.1">
    <property type="nucleotide sequence ID" value="NZ_CP010836.1"/>
</dbReference>
<sequence length="166" mass="17407">MRNWAIGGAAALALAGCVQPSRPGGPVAIEGDSITYETGMCFGACPVYSVTVRPDGSGVFTGKRFTAVSGERAFTATPAQYEAFAAALAPYRPESGEVRYAPGESRCTNAATDMPSVDVRWTRAIGDSQHLYYYFGCNLGETRPIADALGHAPDALPIAALIGERP</sequence>
<dbReference type="KEGG" id="sphi:TS85_16230"/>
<reference evidence="2 3" key="2">
    <citation type="submission" date="2015-02" db="EMBL/GenBank/DDBJ databases">
        <title>The complete genome of Sphingomonas hengshuiensis sp. WHSC-8 isolated from soil of Hengshui Lake.</title>
        <authorList>
            <person name="Wei S."/>
            <person name="Guo J."/>
            <person name="Su C."/>
            <person name="Wu R."/>
            <person name="Zhang Z."/>
            <person name="Liang K."/>
            <person name="Li H."/>
            <person name="Wang T."/>
            <person name="Liu H."/>
            <person name="Zhang C."/>
            <person name="Li Z."/>
            <person name="Wang Q."/>
            <person name="Meng J."/>
        </authorList>
    </citation>
    <scope>NUCLEOTIDE SEQUENCE [LARGE SCALE GENOMIC DNA]</scope>
    <source>
        <strain evidence="2 3">WHSC-8</strain>
    </source>
</reference>
<dbReference type="PROSITE" id="PS51257">
    <property type="entry name" value="PROKAR_LIPOPROTEIN"/>
    <property type="match status" value="1"/>
</dbReference>
<keyword evidence="3" id="KW-1185">Reference proteome</keyword>
<dbReference type="Pfam" id="PF20033">
    <property type="entry name" value="DUF6438"/>
    <property type="match status" value="1"/>
</dbReference>
<reference evidence="2 3" key="1">
    <citation type="journal article" date="2015" name="Int. J. Syst. Evol. Microbiol.">
        <title>Sphingomonas hengshuiensis sp. nov., isolated from lake wetland.</title>
        <authorList>
            <person name="Wei S."/>
            <person name="Wang T."/>
            <person name="Liu H."/>
            <person name="Zhang C."/>
            <person name="Guo J."/>
            <person name="Wang Q."/>
            <person name="Liang K."/>
            <person name="Zhang Z."/>
        </authorList>
    </citation>
    <scope>NUCLEOTIDE SEQUENCE [LARGE SCALE GENOMIC DNA]</scope>
    <source>
        <strain evidence="2 3">WHSC-8</strain>
    </source>
</reference>
<dbReference type="EMBL" id="CP010836">
    <property type="protein sequence ID" value="AJP73012.1"/>
    <property type="molecule type" value="Genomic_DNA"/>
</dbReference>
<protein>
    <recommendedName>
        <fullName evidence="1">DUF6438 domain-containing protein</fullName>
    </recommendedName>
</protein>
<dbReference type="OrthoDB" id="7172369at2"/>
<gene>
    <name evidence="2" type="ORF">TS85_16230</name>
</gene>
<evidence type="ECO:0000313" key="2">
    <source>
        <dbReference type="EMBL" id="AJP73012.1"/>
    </source>
</evidence>
<proteinExistence type="predicted"/>
<name>A0A7U4JA78_9SPHN</name>
<dbReference type="AlphaFoldDB" id="A0A7U4JA78"/>
<evidence type="ECO:0000313" key="3">
    <source>
        <dbReference type="Proteomes" id="UP000032300"/>
    </source>
</evidence>
<dbReference type="Proteomes" id="UP000032300">
    <property type="component" value="Chromosome"/>
</dbReference>
<feature type="domain" description="DUF6438" evidence="1">
    <location>
        <begin position="33"/>
        <end position="135"/>
    </location>
</feature>